<dbReference type="OrthoDB" id="9824017at2"/>
<accession>Q1ATM3</accession>
<dbReference type="AlphaFoldDB" id="Q1ATM3"/>
<dbReference type="STRING" id="266117.Rxyl_2327"/>
<dbReference type="KEGG" id="rxy:Rxyl_2327"/>
<dbReference type="Proteomes" id="UP000006637">
    <property type="component" value="Chromosome"/>
</dbReference>
<evidence type="ECO:0000313" key="2">
    <source>
        <dbReference type="Proteomes" id="UP000006637"/>
    </source>
</evidence>
<organism evidence="1 2">
    <name type="scientific">Rubrobacter xylanophilus (strain DSM 9941 / JCM 11954 / NBRC 16129 / PRD-1)</name>
    <dbReference type="NCBI Taxonomy" id="266117"/>
    <lineage>
        <taxon>Bacteria</taxon>
        <taxon>Bacillati</taxon>
        <taxon>Actinomycetota</taxon>
        <taxon>Rubrobacteria</taxon>
        <taxon>Rubrobacterales</taxon>
        <taxon>Rubrobacteraceae</taxon>
        <taxon>Rubrobacter</taxon>
    </lineage>
</organism>
<dbReference type="EMBL" id="CP000386">
    <property type="protein sequence ID" value="ABG05255.1"/>
    <property type="molecule type" value="Genomic_DNA"/>
</dbReference>
<dbReference type="HOGENOM" id="CLU_1395412_0_0_11"/>
<evidence type="ECO:0000313" key="1">
    <source>
        <dbReference type="EMBL" id="ABG05255.1"/>
    </source>
</evidence>
<keyword evidence="2" id="KW-1185">Reference proteome</keyword>
<sequence>MHEVRVESLDRVELMGGELWLSVNSGSLNLILPRRVWDELLCGVSEAGEPGPEELAELDRIKSLLAEHARERSFSTVMEDVVCGEDAGLRYHLVLRPSEPFAVTTGYHFAPVIRRELAGRVERALREDRFVEQAYLVGATAERGAFASGDENLKALCVRGRRSSVSRFEMAPELWRVLSEGLGWSNVETVITDGG</sequence>
<protein>
    <submittedName>
        <fullName evidence="1">Uncharacterized protein</fullName>
    </submittedName>
</protein>
<name>Q1ATM3_RUBXD</name>
<dbReference type="RefSeq" id="WP_011565269.1">
    <property type="nucleotide sequence ID" value="NC_008148.1"/>
</dbReference>
<gene>
    <name evidence="1" type="ordered locus">Rxyl_2327</name>
</gene>
<proteinExistence type="predicted"/>
<reference evidence="1 2" key="1">
    <citation type="submission" date="2006-06" db="EMBL/GenBank/DDBJ databases">
        <title>Complete sequence of Rubrobacter xylanophilus DSM 9941.</title>
        <authorList>
            <consortium name="US DOE Joint Genome Institute"/>
            <person name="Copeland A."/>
            <person name="Lucas S."/>
            <person name="Lapidus A."/>
            <person name="Barry K."/>
            <person name="Detter J.C."/>
            <person name="Glavina del Rio T."/>
            <person name="Hammon N."/>
            <person name="Israni S."/>
            <person name="Dalin E."/>
            <person name="Tice H."/>
            <person name="Pitluck S."/>
            <person name="Munk A.C."/>
            <person name="Brettin T."/>
            <person name="Bruce D."/>
            <person name="Han C."/>
            <person name="Tapia R."/>
            <person name="Gilna P."/>
            <person name="Schmutz J."/>
            <person name="Larimer F."/>
            <person name="Land M."/>
            <person name="Hauser L."/>
            <person name="Kyrpides N."/>
            <person name="Lykidis A."/>
            <person name="da Costa M.S."/>
            <person name="Rainey F.A."/>
            <person name="Empadinhas N."/>
            <person name="Jolivet E."/>
            <person name="Battista J.R."/>
            <person name="Richardson P."/>
        </authorList>
    </citation>
    <scope>NUCLEOTIDE SEQUENCE [LARGE SCALE GENOMIC DNA]</scope>
    <source>
        <strain evidence="2">DSM 9941 / NBRC 16129 / PRD-1</strain>
    </source>
</reference>